<evidence type="ECO:0000313" key="2">
    <source>
        <dbReference type="EMBL" id="MCQ8240923.1"/>
    </source>
</evidence>
<accession>A0ABT1VX50</accession>
<keyword evidence="3" id="KW-1185">Reference proteome</keyword>
<dbReference type="InterPro" id="IPR010869">
    <property type="entry name" value="DUF1501"/>
</dbReference>
<evidence type="ECO:0000313" key="3">
    <source>
        <dbReference type="Proteomes" id="UP001524547"/>
    </source>
</evidence>
<gene>
    <name evidence="2" type="ORF">NFI88_08755</name>
</gene>
<keyword evidence="1" id="KW-0732">Signal</keyword>
<feature type="chain" id="PRO_5045602617" evidence="1">
    <location>
        <begin position="27"/>
        <end position="394"/>
    </location>
</feature>
<organism evidence="2 3">
    <name type="scientific">Rhizosaccharibacter radicis</name>
    <dbReference type="NCBI Taxonomy" id="2782605"/>
    <lineage>
        <taxon>Bacteria</taxon>
        <taxon>Pseudomonadati</taxon>
        <taxon>Pseudomonadota</taxon>
        <taxon>Alphaproteobacteria</taxon>
        <taxon>Acetobacterales</taxon>
        <taxon>Acetobacteraceae</taxon>
        <taxon>Rhizosaccharibacter</taxon>
    </lineage>
</organism>
<proteinExistence type="predicted"/>
<dbReference type="Proteomes" id="UP001524547">
    <property type="component" value="Unassembled WGS sequence"/>
</dbReference>
<sequence length="394" mass="40292">MMLTRRASLLGLASAWSLGASSLALGAASSPGQDRRLVVVILRGAMDGLSVVTPYGDGAIRSLRAPLVLPEPGREGGLLDLGGFFGLHPALGGLHTLFGAGELLPVHAVAGEWRSRSHFEAQDFLESGAERRLNSGWLNRVVSALPHDPRAPDGEGLSVGVSVPLLLRGPAPVGSFAPDGGGRPSPDLYARIAALNAPDHRTGPAIAAGLAARGFSADTLGGASPDGKGGFPALARAAGQLLAAPEGPRVAALEVGGWDTHADQNRRLPGPLRQLDAGLMALRDGLGPAWNRTAVLVTTEFGRTARSNGTTGTDHGTATVALLLGGAIRGGRIGGTWPGLRDTQLFENRDLAPTTDLLALAKGLLSDHLGLKPGQIATIFPGDPADAVSGLIRS</sequence>
<feature type="signal peptide" evidence="1">
    <location>
        <begin position="1"/>
        <end position="26"/>
    </location>
</feature>
<dbReference type="PANTHER" id="PTHR43737:SF1">
    <property type="entry name" value="DUF1501 DOMAIN-CONTAINING PROTEIN"/>
    <property type="match status" value="1"/>
</dbReference>
<evidence type="ECO:0000256" key="1">
    <source>
        <dbReference type="SAM" id="SignalP"/>
    </source>
</evidence>
<dbReference type="RefSeq" id="WP_422919672.1">
    <property type="nucleotide sequence ID" value="NZ_JAMZEJ010000005.1"/>
</dbReference>
<comment type="caution">
    <text evidence="2">The sequence shown here is derived from an EMBL/GenBank/DDBJ whole genome shotgun (WGS) entry which is preliminary data.</text>
</comment>
<dbReference type="EMBL" id="JAMZEJ010000005">
    <property type="protein sequence ID" value="MCQ8240923.1"/>
    <property type="molecule type" value="Genomic_DNA"/>
</dbReference>
<dbReference type="Pfam" id="PF07394">
    <property type="entry name" value="DUF1501"/>
    <property type="match status" value="1"/>
</dbReference>
<name>A0ABT1VX50_9PROT</name>
<dbReference type="PANTHER" id="PTHR43737">
    <property type="entry name" value="BLL7424 PROTEIN"/>
    <property type="match status" value="1"/>
</dbReference>
<reference evidence="2 3" key="1">
    <citation type="submission" date="2022-06" db="EMBL/GenBank/DDBJ databases">
        <title>Rhizosaccharibacter gen. nov. sp. nov. KSS12, endophytic bacteria isolated from sugarcane.</title>
        <authorList>
            <person name="Pitiwittayakul N."/>
        </authorList>
    </citation>
    <scope>NUCLEOTIDE SEQUENCE [LARGE SCALE GENOMIC DNA]</scope>
    <source>
        <strain evidence="2 3">KSS12</strain>
    </source>
</reference>
<protein>
    <submittedName>
        <fullName evidence="2">DUF1501 domain-containing protein</fullName>
    </submittedName>
</protein>